<protein>
    <submittedName>
        <fullName evidence="1">Short-chain dehydrogenase/reductase SDR</fullName>
    </submittedName>
</protein>
<name>M0A0Q3_9EURY</name>
<gene>
    <name evidence="1" type="ORF">C484_09346</name>
</gene>
<comment type="caution">
    <text evidence="1">The sequence shown here is derived from an EMBL/GenBank/DDBJ whole genome shotgun (WGS) entry which is preliminary data.</text>
</comment>
<sequence length="41" mass="4414">MDEITNCVSFLAAGDHYMTGEVIRADGGWLADAWGPDAELD</sequence>
<evidence type="ECO:0000313" key="1">
    <source>
        <dbReference type="EMBL" id="ELY92184.1"/>
    </source>
</evidence>
<reference evidence="1 2" key="1">
    <citation type="journal article" date="2014" name="PLoS Genet.">
        <title>Phylogenetically driven sequencing of extremely halophilic archaea reveals strategies for static and dynamic osmo-response.</title>
        <authorList>
            <person name="Becker E.A."/>
            <person name="Seitzer P.M."/>
            <person name="Tritt A."/>
            <person name="Larsen D."/>
            <person name="Krusor M."/>
            <person name="Yao A.I."/>
            <person name="Wu D."/>
            <person name="Madern D."/>
            <person name="Eisen J.A."/>
            <person name="Darling A.E."/>
            <person name="Facciotti M.T."/>
        </authorList>
    </citation>
    <scope>NUCLEOTIDE SEQUENCE [LARGE SCALE GENOMIC DNA]</scope>
    <source>
        <strain evidence="1 2">DSM 12281</strain>
    </source>
</reference>
<dbReference type="EMBL" id="AOIL01000032">
    <property type="protein sequence ID" value="ELY92184.1"/>
    <property type="molecule type" value="Genomic_DNA"/>
</dbReference>
<keyword evidence="2" id="KW-1185">Reference proteome</keyword>
<organism evidence="1 2">
    <name type="scientific">Natrialba taiwanensis DSM 12281</name>
    <dbReference type="NCBI Taxonomy" id="1230458"/>
    <lineage>
        <taxon>Archaea</taxon>
        <taxon>Methanobacteriati</taxon>
        <taxon>Methanobacteriota</taxon>
        <taxon>Stenosarchaea group</taxon>
        <taxon>Halobacteria</taxon>
        <taxon>Halobacteriales</taxon>
        <taxon>Natrialbaceae</taxon>
        <taxon>Natrialba</taxon>
    </lineage>
</organism>
<dbReference type="Proteomes" id="UP000011648">
    <property type="component" value="Unassembled WGS sequence"/>
</dbReference>
<evidence type="ECO:0000313" key="2">
    <source>
        <dbReference type="Proteomes" id="UP000011648"/>
    </source>
</evidence>
<accession>M0A0Q3</accession>
<dbReference type="AlphaFoldDB" id="M0A0Q3"/>
<proteinExistence type="predicted"/>
<dbReference type="PATRIC" id="fig|1230458.4.peg.1874"/>